<evidence type="ECO:0000313" key="9">
    <source>
        <dbReference type="Proteomes" id="UP001562354"/>
    </source>
</evidence>
<dbReference type="Gene3D" id="3.30.230.10">
    <property type="match status" value="1"/>
</dbReference>
<comment type="caution">
    <text evidence="8">The sequence shown here is derived from an EMBL/GenBank/DDBJ whole genome shotgun (WGS) entry which is preliminary data.</text>
</comment>
<dbReference type="InterPro" id="IPR014721">
    <property type="entry name" value="Ribsml_uS5_D2-typ_fold_subgr"/>
</dbReference>
<dbReference type="RefSeq" id="XP_069199877.1">
    <property type="nucleotide sequence ID" value="XM_069347002.1"/>
</dbReference>
<reference evidence="8 9" key="1">
    <citation type="submission" date="2024-07" db="EMBL/GenBank/DDBJ databases">
        <title>Draft sequence of the Neodothiora populina.</title>
        <authorList>
            <person name="Drown D.D."/>
            <person name="Schuette U.S."/>
            <person name="Buechlein A.B."/>
            <person name="Rusch D.R."/>
            <person name="Winton L.W."/>
            <person name="Adams G.A."/>
        </authorList>
    </citation>
    <scope>NUCLEOTIDE SEQUENCE [LARGE SCALE GENOMIC DNA]</scope>
    <source>
        <strain evidence="8 9">CPC 39397</strain>
    </source>
</reference>
<dbReference type="SUPFAM" id="SSF54211">
    <property type="entry name" value="Ribosomal protein S5 domain 2-like"/>
    <property type="match status" value="1"/>
</dbReference>
<dbReference type="SUPFAM" id="SSF54768">
    <property type="entry name" value="dsRNA-binding domain-like"/>
    <property type="match status" value="1"/>
</dbReference>
<dbReference type="InterPro" id="IPR013810">
    <property type="entry name" value="Ribosomal_uS5_N"/>
</dbReference>
<gene>
    <name evidence="8" type="ORF">AAFC00_006966</name>
</gene>
<name>A0ABR3PBR3_9PEZI</name>
<evidence type="ECO:0000256" key="6">
    <source>
        <dbReference type="SAM" id="MobiDB-lite"/>
    </source>
</evidence>
<dbReference type="Pfam" id="PF00333">
    <property type="entry name" value="Ribosomal_S5"/>
    <property type="match status" value="1"/>
</dbReference>
<evidence type="ECO:0000256" key="5">
    <source>
        <dbReference type="RuleBase" id="RU003823"/>
    </source>
</evidence>
<evidence type="ECO:0000313" key="8">
    <source>
        <dbReference type="EMBL" id="KAL1303602.1"/>
    </source>
</evidence>
<feature type="region of interest" description="Disordered" evidence="6">
    <location>
        <begin position="19"/>
        <end position="50"/>
    </location>
</feature>
<feature type="domain" description="S5 DRBM" evidence="7">
    <location>
        <begin position="296"/>
        <end position="359"/>
    </location>
</feature>
<dbReference type="Pfam" id="PF03719">
    <property type="entry name" value="Ribosomal_S5_C"/>
    <property type="match status" value="1"/>
</dbReference>
<keyword evidence="2 4" id="KW-0689">Ribosomal protein</keyword>
<keyword evidence="3 4" id="KW-0687">Ribonucleoprotein</keyword>
<evidence type="ECO:0000256" key="1">
    <source>
        <dbReference type="ARBA" id="ARBA00008945"/>
    </source>
</evidence>
<dbReference type="PANTHER" id="PTHR48277">
    <property type="entry name" value="MITOCHONDRIAL RIBOSOMAL PROTEIN S5"/>
    <property type="match status" value="1"/>
</dbReference>
<evidence type="ECO:0000256" key="3">
    <source>
        <dbReference type="ARBA" id="ARBA00023274"/>
    </source>
</evidence>
<proteinExistence type="inferred from homology"/>
<dbReference type="Gene3D" id="3.30.160.20">
    <property type="match status" value="1"/>
</dbReference>
<dbReference type="PROSITE" id="PS50881">
    <property type="entry name" value="S5_DSRBD"/>
    <property type="match status" value="1"/>
</dbReference>
<evidence type="ECO:0000259" key="7">
    <source>
        <dbReference type="PROSITE" id="PS50881"/>
    </source>
</evidence>
<feature type="compositionally biased region" description="Low complexity" evidence="6">
    <location>
        <begin position="19"/>
        <end position="42"/>
    </location>
</feature>
<dbReference type="InterPro" id="IPR020568">
    <property type="entry name" value="Ribosomal_Su5_D2-typ_SF"/>
</dbReference>
<sequence length="460" mass="51754">MSASKSSRCLFCNVSKALPSMSKSKAPKASSSSRNFTTSTSSQAANRKPAYPNVRAVDMGLVDAKIDSAASAFKPYSARERQLLALRYTPAQLRAIEAAEQSIDPKDIVVQGKYRTDPFALTYLDDMSKIKPVIDKPMRAPDQDIDPDIRMRSEHEILDRFAAWTEQIARKQEADQVKENSQSQEDLMAELRRRSTEAGIHPGDGLTPEERRKRLESYAETFEGPDALAEWDRFLADANNFFFSPKGTLNSQSDSLAPAIPKITEKGVRFESEDEDPHMQRLMRQTGMTRDEIRKIRIKNLVSHRVVNQTRMGKIQSLYYLTIAGNNDGLLGIGEGKAAEDEDGRRQAMYSAIRNMKPIPRYEDRTIYGEVEAKVGAAVVQLSSRPPGFGNRCQHLIYEMARAAGISDLSARCPRSRNPMNIVKATYEALMKQRLPEDVARARGRKLVDVRKVYYEGQVH</sequence>
<organism evidence="8 9">
    <name type="scientific">Neodothiora populina</name>
    <dbReference type="NCBI Taxonomy" id="2781224"/>
    <lineage>
        <taxon>Eukaryota</taxon>
        <taxon>Fungi</taxon>
        <taxon>Dikarya</taxon>
        <taxon>Ascomycota</taxon>
        <taxon>Pezizomycotina</taxon>
        <taxon>Dothideomycetes</taxon>
        <taxon>Dothideomycetidae</taxon>
        <taxon>Dothideales</taxon>
        <taxon>Dothioraceae</taxon>
        <taxon>Neodothiora</taxon>
    </lineage>
</organism>
<dbReference type="Proteomes" id="UP001562354">
    <property type="component" value="Unassembled WGS sequence"/>
</dbReference>
<dbReference type="EMBL" id="JBFMKM010000010">
    <property type="protein sequence ID" value="KAL1303602.1"/>
    <property type="molecule type" value="Genomic_DNA"/>
</dbReference>
<dbReference type="GeneID" id="95980665"/>
<dbReference type="InterPro" id="IPR000851">
    <property type="entry name" value="Ribosomal_uS5"/>
</dbReference>
<comment type="similarity">
    <text evidence="1 5">Belongs to the universal ribosomal protein uS5 family.</text>
</comment>
<protein>
    <recommendedName>
        <fullName evidence="7">S5 DRBM domain-containing protein</fullName>
    </recommendedName>
</protein>
<keyword evidence="9" id="KW-1185">Reference proteome</keyword>
<dbReference type="PANTHER" id="PTHR48277:SF1">
    <property type="entry name" value="MITOCHONDRIAL RIBOSOMAL PROTEIN S5"/>
    <property type="match status" value="1"/>
</dbReference>
<evidence type="ECO:0000256" key="2">
    <source>
        <dbReference type="ARBA" id="ARBA00022980"/>
    </source>
</evidence>
<accession>A0ABR3PBR3</accession>
<evidence type="ECO:0000256" key="4">
    <source>
        <dbReference type="PROSITE-ProRule" id="PRU00268"/>
    </source>
</evidence>
<dbReference type="InterPro" id="IPR005324">
    <property type="entry name" value="Ribosomal_uS5_C"/>
</dbReference>